<reference evidence="2" key="1">
    <citation type="submission" date="2020-04" db="EMBL/GenBank/DDBJ databases">
        <title>Deep metagenomics examines the oral microbiome during advanced dental caries in children, revealing novel taxa and co-occurrences with host molecules.</title>
        <authorList>
            <person name="Baker J.L."/>
            <person name="Morton J.T."/>
            <person name="Dinis M."/>
            <person name="Alvarez R."/>
            <person name="Tran N.C."/>
            <person name="Knight R."/>
            <person name="Edlund A."/>
        </authorList>
    </citation>
    <scope>NUCLEOTIDE SEQUENCE</scope>
    <source>
        <strain evidence="2">JCVI_32_bin.14</strain>
    </source>
</reference>
<protein>
    <recommendedName>
        <fullName evidence="1">DUF8052 domain-containing protein</fullName>
    </recommendedName>
</protein>
<evidence type="ECO:0000313" key="3">
    <source>
        <dbReference type="Proteomes" id="UP000757890"/>
    </source>
</evidence>
<dbReference type="Proteomes" id="UP000757890">
    <property type="component" value="Unassembled WGS sequence"/>
</dbReference>
<dbReference type="EMBL" id="JABZMK010000017">
    <property type="protein sequence ID" value="MBF1129280.1"/>
    <property type="molecule type" value="Genomic_DNA"/>
</dbReference>
<gene>
    <name evidence="2" type="ORF">HXL70_04445</name>
</gene>
<comment type="caution">
    <text evidence="2">The sequence shown here is derived from an EMBL/GenBank/DDBJ whole genome shotgun (WGS) entry which is preliminary data.</text>
</comment>
<dbReference type="AlphaFoldDB" id="A0A930BAA7"/>
<dbReference type="Pfam" id="PF26226">
    <property type="entry name" value="DUF8052"/>
    <property type="match status" value="1"/>
</dbReference>
<evidence type="ECO:0000313" key="2">
    <source>
        <dbReference type="EMBL" id="MBF1129280.1"/>
    </source>
</evidence>
<organism evidence="2 3">
    <name type="scientific">Dialister invisus</name>
    <dbReference type="NCBI Taxonomy" id="218538"/>
    <lineage>
        <taxon>Bacteria</taxon>
        <taxon>Bacillati</taxon>
        <taxon>Bacillota</taxon>
        <taxon>Negativicutes</taxon>
        <taxon>Veillonellales</taxon>
        <taxon>Veillonellaceae</taxon>
        <taxon>Dialister</taxon>
    </lineage>
</organism>
<dbReference type="InterPro" id="IPR058365">
    <property type="entry name" value="DUF8052"/>
</dbReference>
<evidence type="ECO:0000259" key="1">
    <source>
        <dbReference type="Pfam" id="PF26226"/>
    </source>
</evidence>
<name>A0A930BAA7_9FIRM</name>
<accession>A0A930BAA7</accession>
<sequence length="198" mass="23205">MENKKENAVERLLKSYRRFYNITRFDGGISPPLEEGRNLREAVKLSPFREDERNGLAAVCEYYEKTGQHLFLKSNEIWSANQEEFIFLFTADHLTADLFERCRDYAYNAGMEMAHIGSGHMYTYVSPVFICGKVDDAARKAVESCRIYKTFRFSLHGWLEFHTGCLDMEKRSLYFNKSGRCMEKNLRNIFQELITKGE</sequence>
<feature type="domain" description="DUF8052" evidence="1">
    <location>
        <begin position="56"/>
        <end position="187"/>
    </location>
</feature>
<proteinExistence type="predicted"/>